<reference evidence="1" key="1">
    <citation type="journal article" date="2015" name="Nature">
        <title>Complex archaea that bridge the gap between prokaryotes and eukaryotes.</title>
        <authorList>
            <person name="Spang A."/>
            <person name="Saw J.H."/>
            <person name="Jorgensen S.L."/>
            <person name="Zaremba-Niedzwiedzka K."/>
            <person name="Martijn J."/>
            <person name="Lind A.E."/>
            <person name="van Eijk R."/>
            <person name="Schleper C."/>
            <person name="Guy L."/>
            <person name="Ettema T.J."/>
        </authorList>
    </citation>
    <scope>NUCLEOTIDE SEQUENCE</scope>
</reference>
<accession>A0A0F9FE08</accession>
<protein>
    <recommendedName>
        <fullName evidence="2">DUF559 domain-containing protein</fullName>
    </recommendedName>
</protein>
<gene>
    <name evidence="1" type="ORF">LCGC14_1964280</name>
</gene>
<dbReference type="AlphaFoldDB" id="A0A0F9FE08"/>
<organism evidence="1">
    <name type="scientific">marine sediment metagenome</name>
    <dbReference type="NCBI Taxonomy" id="412755"/>
    <lineage>
        <taxon>unclassified sequences</taxon>
        <taxon>metagenomes</taxon>
        <taxon>ecological metagenomes</taxon>
    </lineage>
</organism>
<proteinExistence type="predicted"/>
<sequence length="127" mass="15599">MKKKAWNFGKYTDRDETRSDEWRRKHRLIRIKQIKERHGQATPNYNPEACKFIEEYGRKHGYKFQHAENGGEFYIKGLGYWVDGYDREKNVVIEYDEPHHTRRVEKDKQRQQEIQEHLGCKFIRIRT</sequence>
<evidence type="ECO:0000313" key="1">
    <source>
        <dbReference type="EMBL" id="KKL84483.1"/>
    </source>
</evidence>
<dbReference type="Gene3D" id="3.40.960.10">
    <property type="entry name" value="VSR Endonuclease"/>
    <property type="match status" value="1"/>
</dbReference>
<name>A0A0F9FE08_9ZZZZ</name>
<evidence type="ECO:0008006" key="2">
    <source>
        <dbReference type="Google" id="ProtNLM"/>
    </source>
</evidence>
<comment type="caution">
    <text evidence="1">The sequence shown here is derived from an EMBL/GenBank/DDBJ whole genome shotgun (WGS) entry which is preliminary data.</text>
</comment>
<dbReference type="EMBL" id="LAZR01021684">
    <property type="protein sequence ID" value="KKL84483.1"/>
    <property type="molecule type" value="Genomic_DNA"/>
</dbReference>